<feature type="transmembrane region" description="Helical" evidence="11">
    <location>
        <begin position="12"/>
        <end position="32"/>
    </location>
</feature>
<gene>
    <name evidence="12" type="ORF">P4O66_006989</name>
</gene>
<evidence type="ECO:0000256" key="11">
    <source>
        <dbReference type="SAM" id="Phobius"/>
    </source>
</evidence>
<feature type="transmembrane region" description="Helical" evidence="11">
    <location>
        <begin position="137"/>
        <end position="162"/>
    </location>
</feature>
<sequence length="273" mass="30106">MSVSSSTMRPAVLHFLAGFCGALGFALLLLSLSTDYWLLATEACDSQGQIPAKLPRVITEDGLREESGGPKLLSYHEGIFWRCTYLKNLDREEDSMLDFWITNQASEKKCVPSYLSDVPLSEQTKHILSPVSTTVHRVYWCLLSMLGLTLVIIAVFLIVCGIPTASRRLYKAGGAFFITGGLVQLTVVVLFAVWVQGSSSLERYALQRRFSTCASLHLSVHYGPSILLAPVASFFSVLCGLLLLRVRPQRRVGVCHAHEEPPTAQDRRGTSTL</sequence>
<accession>A0AAD8ZJI8</accession>
<proteinExistence type="inferred from homology"/>
<keyword evidence="6 11" id="KW-0812">Transmembrane</keyword>
<evidence type="ECO:0000256" key="3">
    <source>
        <dbReference type="ARBA" id="ARBA00014600"/>
    </source>
</evidence>
<keyword evidence="13" id="KW-1185">Reference proteome</keyword>
<evidence type="ECO:0000256" key="10">
    <source>
        <dbReference type="ARBA" id="ARBA00023180"/>
    </source>
</evidence>
<comment type="caution">
    <text evidence="12">The sequence shown here is derived from an EMBL/GenBank/DDBJ whole genome shotgun (WGS) entry which is preliminary data.</text>
</comment>
<keyword evidence="4" id="KW-1003">Cell membrane</keyword>
<dbReference type="PANTHER" id="PTHR32012">
    <property type="entry name" value="TRANSMEMBRANE PROTEIN 182-RELATED"/>
    <property type="match status" value="1"/>
</dbReference>
<evidence type="ECO:0000256" key="6">
    <source>
        <dbReference type="ARBA" id="ARBA00022692"/>
    </source>
</evidence>
<evidence type="ECO:0000256" key="8">
    <source>
        <dbReference type="ARBA" id="ARBA00022989"/>
    </source>
</evidence>
<dbReference type="Pfam" id="PF13903">
    <property type="entry name" value="Claudin_2"/>
    <property type="match status" value="1"/>
</dbReference>
<evidence type="ECO:0000256" key="4">
    <source>
        <dbReference type="ARBA" id="ARBA00022475"/>
    </source>
</evidence>
<reference evidence="12" key="1">
    <citation type="submission" date="2023-03" db="EMBL/GenBank/DDBJ databases">
        <title>Electrophorus voltai genome.</title>
        <authorList>
            <person name="Bian C."/>
        </authorList>
    </citation>
    <scope>NUCLEOTIDE SEQUENCE</scope>
    <source>
        <strain evidence="12">CB-2022</strain>
        <tissue evidence="12">Muscle</tissue>
    </source>
</reference>
<dbReference type="GO" id="GO:0007517">
    <property type="term" value="P:muscle organ development"/>
    <property type="evidence" value="ECO:0007669"/>
    <property type="project" value="UniProtKB-KW"/>
</dbReference>
<keyword evidence="10" id="KW-0325">Glycoprotein</keyword>
<dbReference type="Proteomes" id="UP001239994">
    <property type="component" value="Unassembled WGS sequence"/>
</dbReference>
<comment type="subcellular location">
    <subcellularLocation>
        <location evidence="1">Cell membrane</location>
        <topology evidence="1">Multi-pass membrane protein</topology>
    </subcellularLocation>
</comment>
<evidence type="ECO:0000256" key="7">
    <source>
        <dbReference type="ARBA" id="ARBA00022729"/>
    </source>
</evidence>
<dbReference type="EMBL" id="JAROKS010000012">
    <property type="protein sequence ID" value="KAK1798695.1"/>
    <property type="molecule type" value="Genomic_DNA"/>
</dbReference>
<keyword evidence="7" id="KW-0732">Signal</keyword>
<dbReference type="GO" id="GO:0005886">
    <property type="term" value="C:plasma membrane"/>
    <property type="evidence" value="ECO:0007669"/>
    <property type="project" value="UniProtKB-SubCell"/>
</dbReference>
<evidence type="ECO:0000313" key="12">
    <source>
        <dbReference type="EMBL" id="KAK1798695.1"/>
    </source>
</evidence>
<protein>
    <recommendedName>
        <fullName evidence="3">Transmembrane protein 182</fullName>
    </recommendedName>
</protein>
<evidence type="ECO:0000256" key="5">
    <source>
        <dbReference type="ARBA" id="ARBA00022541"/>
    </source>
</evidence>
<name>A0AAD8ZJI8_9TELE</name>
<evidence type="ECO:0000256" key="2">
    <source>
        <dbReference type="ARBA" id="ARBA00006418"/>
    </source>
</evidence>
<keyword evidence="8 11" id="KW-1133">Transmembrane helix</keyword>
<dbReference type="AlphaFoldDB" id="A0AAD8ZJI8"/>
<dbReference type="InterPro" id="IPR004031">
    <property type="entry name" value="PMP22/EMP/MP20/Claudin"/>
</dbReference>
<organism evidence="12 13">
    <name type="scientific">Electrophorus voltai</name>
    <dbReference type="NCBI Taxonomy" id="2609070"/>
    <lineage>
        <taxon>Eukaryota</taxon>
        <taxon>Metazoa</taxon>
        <taxon>Chordata</taxon>
        <taxon>Craniata</taxon>
        <taxon>Vertebrata</taxon>
        <taxon>Euteleostomi</taxon>
        <taxon>Actinopterygii</taxon>
        <taxon>Neopterygii</taxon>
        <taxon>Teleostei</taxon>
        <taxon>Ostariophysi</taxon>
        <taxon>Gymnotiformes</taxon>
        <taxon>Gymnotoidei</taxon>
        <taxon>Gymnotidae</taxon>
        <taxon>Electrophorus</taxon>
    </lineage>
</organism>
<feature type="transmembrane region" description="Helical" evidence="11">
    <location>
        <begin position="226"/>
        <end position="244"/>
    </location>
</feature>
<feature type="transmembrane region" description="Helical" evidence="11">
    <location>
        <begin position="174"/>
        <end position="195"/>
    </location>
</feature>
<dbReference type="InterPro" id="IPR026763">
    <property type="entry name" value="TMEM182"/>
</dbReference>
<evidence type="ECO:0000256" key="9">
    <source>
        <dbReference type="ARBA" id="ARBA00023136"/>
    </source>
</evidence>
<dbReference type="Gene3D" id="1.20.140.150">
    <property type="match status" value="1"/>
</dbReference>
<comment type="similarity">
    <text evidence="2">Belongs to the TMEM182 family.</text>
</comment>
<keyword evidence="9 11" id="KW-0472">Membrane</keyword>
<dbReference type="PANTHER" id="PTHR32012:SF0">
    <property type="entry name" value="TRANSMEMBRANE PROTEIN 182"/>
    <property type="match status" value="1"/>
</dbReference>
<evidence type="ECO:0000313" key="13">
    <source>
        <dbReference type="Proteomes" id="UP001239994"/>
    </source>
</evidence>
<keyword evidence="5" id="KW-0517">Myogenesis</keyword>
<evidence type="ECO:0000256" key="1">
    <source>
        <dbReference type="ARBA" id="ARBA00004651"/>
    </source>
</evidence>